<evidence type="ECO:0000259" key="2">
    <source>
        <dbReference type="PROSITE" id="PS50234"/>
    </source>
</evidence>
<feature type="domain" description="VWFA" evidence="2">
    <location>
        <begin position="224"/>
        <end position="402"/>
    </location>
</feature>
<protein>
    <submittedName>
        <fullName evidence="3">Ca-activated chloride channel family protein</fullName>
    </submittedName>
</protein>
<dbReference type="EMBL" id="JACIET010000002">
    <property type="protein sequence ID" value="MBB4013436.1"/>
    <property type="molecule type" value="Genomic_DNA"/>
</dbReference>
<proteinExistence type="predicted"/>
<dbReference type="PANTHER" id="PTHR10579:SF43">
    <property type="entry name" value="ZINC FINGER (C3HC4-TYPE RING FINGER) FAMILY PROTEIN"/>
    <property type="match status" value="1"/>
</dbReference>
<evidence type="ECO:0000256" key="1">
    <source>
        <dbReference type="SAM" id="MobiDB-lite"/>
    </source>
</evidence>
<dbReference type="Pfam" id="PF12034">
    <property type="entry name" value="YfbK_C"/>
    <property type="match status" value="1"/>
</dbReference>
<dbReference type="RefSeq" id="WP_183635309.1">
    <property type="nucleotide sequence ID" value="NZ_BAABLE010000005.1"/>
</dbReference>
<dbReference type="InterPro" id="IPR022156">
    <property type="entry name" value="Uncharacterised_YfbK_N"/>
</dbReference>
<dbReference type="AlphaFoldDB" id="A0A840BRK0"/>
<dbReference type="Proteomes" id="UP000561045">
    <property type="component" value="Unassembled WGS sequence"/>
</dbReference>
<sequence>MNHITHRDTLPAFPLRHGALASALALALAACGTNGTSTAVEQDQAAPPAPTAPAGSTPKEAKADRAGAVADEMRRNEMRERVAAAPVAKAVMAQPTLMAMPAPMPVAMPQEDRERYNPIKDNGVVAAAEHPFSTFSIDVDTGAYANVRRFLNAGRLPPPDAVRVEELINYFPYQYAEPRVVDGKRPPFGVTTEVAASPWNKDTLLLRVGIKAFDKPRATLPPSNLVFLVDVSGSMDEPNKLPLLKNALKLMVDGLRAEDHVSLVTYASGTRVVLPPTAGSDKAAIRMAIDQLIAGGSTAGAAGIQLAYQMAQQGFVKDGINRILLATDGDFNVGVTDFSQLKGMVEEKRKSGISLTTLGFGEANYNEAMMEQLADAGDGNYSYIDTLNEAQKVLVEEASSTLSVVARDVKIQMEFNPGVVAEYRLIGYENRTLAREDFRNDKVDAGEIGAGHTVTALYEVALVGKPGLLGESRYGGGKPVAKTTLHSDELGMLRLRYKGNAGEAAQEIATPVKRSLNAASEDLRFAAAVAAFGQQLRGGKYLGQFGYPQIEALAANAKGSDRFGYRGEFVRLVKLASALSTKAPEQVSVAR</sequence>
<accession>A0A840BRK0</accession>
<dbReference type="SMART" id="SM00327">
    <property type="entry name" value="VWA"/>
    <property type="match status" value="1"/>
</dbReference>
<dbReference type="Pfam" id="PF00092">
    <property type="entry name" value="VWA"/>
    <property type="match status" value="1"/>
</dbReference>
<dbReference type="InterPro" id="IPR036465">
    <property type="entry name" value="vWFA_dom_sf"/>
</dbReference>
<name>A0A840BRK0_9RHOO</name>
<evidence type="ECO:0000313" key="3">
    <source>
        <dbReference type="EMBL" id="MBB4013436.1"/>
    </source>
</evidence>
<dbReference type="SUPFAM" id="SSF53300">
    <property type="entry name" value="vWA-like"/>
    <property type="match status" value="1"/>
</dbReference>
<comment type="caution">
    <text evidence="3">The sequence shown here is derived from an EMBL/GenBank/DDBJ whole genome shotgun (WGS) entry which is preliminary data.</text>
</comment>
<dbReference type="InterPro" id="IPR021908">
    <property type="entry name" value="YfbK_C"/>
</dbReference>
<feature type="compositionally biased region" description="Basic and acidic residues" evidence="1">
    <location>
        <begin position="59"/>
        <end position="68"/>
    </location>
</feature>
<dbReference type="PANTHER" id="PTHR10579">
    <property type="entry name" value="CALCIUM-ACTIVATED CHLORIDE CHANNEL REGULATOR"/>
    <property type="match status" value="1"/>
</dbReference>
<dbReference type="PROSITE" id="PS51257">
    <property type="entry name" value="PROKAR_LIPOPROTEIN"/>
    <property type="match status" value="1"/>
</dbReference>
<dbReference type="PROSITE" id="PS50234">
    <property type="entry name" value="VWFA"/>
    <property type="match status" value="1"/>
</dbReference>
<gene>
    <name evidence="3" type="ORF">GGR36_002782</name>
</gene>
<dbReference type="InterPro" id="IPR002035">
    <property type="entry name" value="VWF_A"/>
</dbReference>
<reference evidence="3 4" key="1">
    <citation type="submission" date="2020-08" db="EMBL/GenBank/DDBJ databases">
        <title>Genomic Encyclopedia of Type Strains, Phase IV (KMG-IV): sequencing the most valuable type-strain genomes for metagenomic binning, comparative biology and taxonomic classification.</title>
        <authorList>
            <person name="Goeker M."/>
        </authorList>
    </citation>
    <scope>NUCLEOTIDE SEQUENCE [LARGE SCALE GENOMIC DNA]</scope>
    <source>
        <strain evidence="3 4">DSM 106739</strain>
    </source>
</reference>
<dbReference type="InterPro" id="IPR051266">
    <property type="entry name" value="CLCR"/>
</dbReference>
<dbReference type="Gene3D" id="3.40.50.410">
    <property type="entry name" value="von Willebrand factor, type A domain"/>
    <property type="match status" value="1"/>
</dbReference>
<feature type="region of interest" description="Disordered" evidence="1">
    <location>
        <begin position="39"/>
        <end position="68"/>
    </location>
</feature>
<organism evidence="3 4">
    <name type="scientific">Niveibacterium umoris</name>
    <dbReference type="NCBI Taxonomy" id="1193620"/>
    <lineage>
        <taxon>Bacteria</taxon>
        <taxon>Pseudomonadati</taxon>
        <taxon>Pseudomonadota</taxon>
        <taxon>Betaproteobacteria</taxon>
        <taxon>Rhodocyclales</taxon>
        <taxon>Rhodocyclaceae</taxon>
        <taxon>Niveibacterium</taxon>
    </lineage>
</organism>
<keyword evidence="4" id="KW-1185">Reference proteome</keyword>
<dbReference type="Pfam" id="PF12450">
    <property type="entry name" value="vWF_A"/>
    <property type="match status" value="1"/>
</dbReference>
<evidence type="ECO:0000313" key="4">
    <source>
        <dbReference type="Proteomes" id="UP000561045"/>
    </source>
</evidence>
<dbReference type="CDD" id="cd01465">
    <property type="entry name" value="vWA_subgroup"/>
    <property type="match status" value="1"/>
</dbReference>